<feature type="compositionally biased region" description="Low complexity" evidence="6">
    <location>
        <begin position="132"/>
        <end position="144"/>
    </location>
</feature>
<evidence type="ECO:0000313" key="9">
    <source>
        <dbReference type="Proteomes" id="UP000326565"/>
    </source>
</evidence>
<dbReference type="SUPFAM" id="SSF51735">
    <property type="entry name" value="NAD(P)-binding Rossmann-fold domains"/>
    <property type="match status" value="1"/>
</dbReference>
<evidence type="ECO:0000256" key="1">
    <source>
        <dbReference type="ARBA" id="ARBA00010928"/>
    </source>
</evidence>
<organism evidence="8 9">
    <name type="scientific">Aspergillus leporis</name>
    <dbReference type="NCBI Taxonomy" id="41062"/>
    <lineage>
        <taxon>Eukaryota</taxon>
        <taxon>Fungi</taxon>
        <taxon>Dikarya</taxon>
        <taxon>Ascomycota</taxon>
        <taxon>Pezizomycotina</taxon>
        <taxon>Eurotiomycetes</taxon>
        <taxon>Eurotiomycetidae</taxon>
        <taxon>Eurotiales</taxon>
        <taxon>Aspergillaceae</taxon>
        <taxon>Aspergillus</taxon>
        <taxon>Aspergillus subgen. Circumdati</taxon>
    </lineage>
</organism>
<dbReference type="Gene3D" id="3.30.360.10">
    <property type="entry name" value="Dihydrodipicolinate Reductase, domain 2"/>
    <property type="match status" value="1"/>
</dbReference>
<dbReference type="EC" id="1.1.1.179" evidence="3"/>
<dbReference type="InterPro" id="IPR050984">
    <property type="entry name" value="Gfo/Idh/MocA_domain"/>
</dbReference>
<evidence type="ECO:0000256" key="2">
    <source>
        <dbReference type="ARBA" id="ARBA00023002"/>
    </source>
</evidence>
<dbReference type="PANTHER" id="PTHR22604">
    <property type="entry name" value="OXIDOREDUCTASES"/>
    <property type="match status" value="1"/>
</dbReference>
<dbReference type="InterPro" id="IPR000683">
    <property type="entry name" value="Gfo/Idh/MocA-like_OxRdtase_N"/>
</dbReference>
<evidence type="ECO:0000256" key="5">
    <source>
        <dbReference type="ARBA" id="ARBA00049233"/>
    </source>
</evidence>
<name>A0A5N5WR30_9EURO</name>
<feature type="domain" description="Gfo/Idh/MocA-like oxidoreductase N-terminal" evidence="7">
    <location>
        <begin position="66"/>
        <end position="106"/>
    </location>
</feature>
<feature type="compositionally biased region" description="Basic and acidic residues" evidence="6">
    <location>
        <begin position="108"/>
        <end position="129"/>
    </location>
</feature>
<comment type="catalytic activity">
    <reaction evidence="5">
        <text>D-xylose + NADP(+) = D-xylono-1,5-lactone + NADPH + H(+)</text>
        <dbReference type="Rhea" id="RHEA:22000"/>
        <dbReference type="ChEBI" id="CHEBI:15378"/>
        <dbReference type="ChEBI" id="CHEBI:15867"/>
        <dbReference type="ChEBI" id="CHEBI:53455"/>
        <dbReference type="ChEBI" id="CHEBI:57783"/>
        <dbReference type="ChEBI" id="CHEBI:58349"/>
        <dbReference type="EC" id="1.1.1.179"/>
    </reaction>
</comment>
<evidence type="ECO:0000259" key="7">
    <source>
        <dbReference type="Pfam" id="PF01408"/>
    </source>
</evidence>
<dbReference type="GO" id="GO:0000166">
    <property type="term" value="F:nucleotide binding"/>
    <property type="evidence" value="ECO:0007669"/>
    <property type="project" value="InterPro"/>
</dbReference>
<dbReference type="InterPro" id="IPR036291">
    <property type="entry name" value="NAD(P)-bd_dom_sf"/>
</dbReference>
<gene>
    <name evidence="8" type="ORF">BDV29DRAFT_161236</name>
</gene>
<feature type="region of interest" description="Disordered" evidence="6">
    <location>
        <begin position="29"/>
        <end position="70"/>
    </location>
</feature>
<evidence type="ECO:0000313" key="8">
    <source>
        <dbReference type="EMBL" id="KAB8069614.1"/>
    </source>
</evidence>
<dbReference type="SUPFAM" id="SSF55347">
    <property type="entry name" value="Glyceraldehyde-3-phosphate dehydrogenase-like, C-terminal domain"/>
    <property type="match status" value="1"/>
</dbReference>
<keyword evidence="2" id="KW-0560">Oxidoreductase</keyword>
<evidence type="ECO:0000256" key="6">
    <source>
        <dbReference type="SAM" id="MobiDB-lite"/>
    </source>
</evidence>
<evidence type="ECO:0000256" key="3">
    <source>
        <dbReference type="ARBA" id="ARBA00038984"/>
    </source>
</evidence>
<evidence type="ECO:0000256" key="4">
    <source>
        <dbReference type="ARBA" id="ARBA00042988"/>
    </source>
</evidence>
<feature type="region of interest" description="Disordered" evidence="6">
    <location>
        <begin position="108"/>
        <end position="144"/>
    </location>
</feature>
<dbReference type="Gene3D" id="3.40.50.720">
    <property type="entry name" value="NAD(P)-binding Rossmann-like Domain"/>
    <property type="match status" value="1"/>
</dbReference>
<dbReference type="Pfam" id="PF01408">
    <property type="entry name" value="GFO_IDH_MocA"/>
    <property type="match status" value="1"/>
</dbReference>
<dbReference type="OrthoDB" id="2129491at2759"/>
<dbReference type="PANTHER" id="PTHR22604:SF105">
    <property type="entry name" value="TRANS-1,2-DIHYDROBENZENE-1,2-DIOL DEHYDROGENASE"/>
    <property type="match status" value="1"/>
</dbReference>
<protein>
    <recommendedName>
        <fullName evidence="3">D-xylose 1-dehydrogenase (NADP(+), D-xylono-1,5-lactone-forming)</fullName>
        <ecNumber evidence="3">1.1.1.179</ecNumber>
    </recommendedName>
    <alternativeName>
        <fullName evidence="4">D-xylose-NADP dehydrogenase</fullName>
    </alternativeName>
</protein>
<dbReference type="EMBL" id="ML732333">
    <property type="protein sequence ID" value="KAB8069614.1"/>
    <property type="molecule type" value="Genomic_DNA"/>
</dbReference>
<accession>A0A5N5WR30</accession>
<proteinExistence type="inferred from homology"/>
<dbReference type="Proteomes" id="UP000326565">
    <property type="component" value="Unassembled WGS sequence"/>
</dbReference>
<keyword evidence="9" id="KW-1185">Reference proteome</keyword>
<comment type="similarity">
    <text evidence="1">Belongs to the Gfo/Idh/MocA family.</text>
</comment>
<dbReference type="AlphaFoldDB" id="A0A5N5WR30"/>
<reference evidence="8 9" key="1">
    <citation type="submission" date="2019-04" db="EMBL/GenBank/DDBJ databases">
        <title>Friends and foes A comparative genomics study of 23 Aspergillus species from section Flavi.</title>
        <authorList>
            <consortium name="DOE Joint Genome Institute"/>
            <person name="Kjaerbolling I."/>
            <person name="Vesth T."/>
            <person name="Frisvad J.C."/>
            <person name="Nybo J.L."/>
            <person name="Theobald S."/>
            <person name="Kildgaard S."/>
            <person name="Isbrandt T."/>
            <person name="Kuo A."/>
            <person name="Sato A."/>
            <person name="Lyhne E.K."/>
            <person name="Kogle M.E."/>
            <person name="Wiebenga A."/>
            <person name="Kun R.S."/>
            <person name="Lubbers R.J."/>
            <person name="Makela M.R."/>
            <person name="Barry K."/>
            <person name="Chovatia M."/>
            <person name="Clum A."/>
            <person name="Daum C."/>
            <person name="Haridas S."/>
            <person name="He G."/>
            <person name="LaButti K."/>
            <person name="Lipzen A."/>
            <person name="Mondo S."/>
            <person name="Riley R."/>
            <person name="Salamov A."/>
            <person name="Simmons B.A."/>
            <person name="Magnuson J.K."/>
            <person name="Henrissat B."/>
            <person name="Mortensen U.H."/>
            <person name="Larsen T.O."/>
            <person name="Devries R.P."/>
            <person name="Grigoriev I.V."/>
            <person name="Machida M."/>
            <person name="Baker S.E."/>
            <person name="Andersen M.R."/>
        </authorList>
    </citation>
    <scope>NUCLEOTIDE SEQUENCE [LARGE SCALE GENOMIC DNA]</scope>
    <source>
        <strain evidence="8 9">CBS 151.66</strain>
    </source>
</reference>
<sequence>MSELPSIRWGMIIISPHLLLVCRRPKPNPIRRQSAPHNPSNRLLSPRQRPQIRLRKAPPKSTPPTEEAYNGPTVDIVYIGTPHAFHKRNCLDAINAGKPVLCEKAFTERRRSRRDLPSTSREECLRPRGDVAPAPAARPRAPTTPEKVIGDVLRTFADFRLDVDISSMPAGPRYRDPALGAGPLVDLGVYPLTWALFTLDAGGKRRLREFWRCRRIVMGWRLLLVFC</sequence>
<dbReference type="GO" id="GO:0047837">
    <property type="term" value="F:D-xylose 1-dehydrogenase (NADP+) activity"/>
    <property type="evidence" value="ECO:0007669"/>
    <property type="project" value="UniProtKB-EC"/>
</dbReference>